<dbReference type="InterPro" id="IPR011004">
    <property type="entry name" value="Trimer_LpxA-like_sf"/>
</dbReference>
<protein>
    <submittedName>
        <fullName evidence="4">Sugar O-acyltransferase (Sialic acid O-acetyltransferase NeuD family)</fullName>
    </submittedName>
</protein>
<proteinExistence type="predicted"/>
<evidence type="ECO:0000256" key="2">
    <source>
        <dbReference type="PIRSR" id="PIRSR620019-2"/>
    </source>
</evidence>
<dbReference type="NCBIfam" id="TIGR03570">
    <property type="entry name" value="NeuD_NnaD"/>
    <property type="match status" value="1"/>
</dbReference>
<dbReference type="PANTHER" id="PTHR43300:SF7">
    <property type="entry name" value="UDP-N-ACETYLBACILLOSAMINE N-ACETYLTRANSFERASE"/>
    <property type="match status" value="1"/>
</dbReference>
<dbReference type="Pfam" id="PF00132">
    <property type="entry name" value="Hexapep"/>
    <property type="match status" value="1"/>
</dbReference>
<dbReference type="Pfam" id="PF17836">
    <property type="entry name" value="PglD_N"/>
    <property type="match status" value="1"/>
</dbReference>
<feature type="binding site" evidence="2">
    <location>
        <position position="67"/>
    </location>
    <ligand>
        <name>substrate</name>
    </ligand>
</feature>
<sequence length="205" mass="21380">MSNRLVIIGAGGHGKVIADIALKNEYTEICFIDDNAKGSCLGFPIVGTSSDLSGLNDGRTDFVIAVGANMVRKRIAEMYDLNWVSLIHPSAQIATDVQIGIGTVVMAGSVINPCTIIGKHCIINSGAVIEHDNVLEDYVHISPKAALGGTVHVGSCTHIGIGAGIRNNIEICENCTIGVGAVVVKNLTEEKVYVGVPARGVSDVS</sequence>
<dbReference type="InterPro" id="IPR050179">
    <property type="entry name" value="Trans_hexapeptide_repeat"/>
</dbReference>
<dbReference type="InterPro" id="IPR041561">
    <property type="entry name" value="PglD_N"/>
</dbReference>
<feature type="binding site" evidence="2">
    <location>
        <position position="140"/>
    </location>
    <ligand>
        <name>acetyl-CoA</name>
        <dbReference type="ChEBI" id="CHEBI:57288"/>
    </ligand>
</feature>
<feature type="binding site" evidence="2">
    <location>
        <begin position="33"/>
        <end position="34"/>
    </location>
    <ligand>
        <name>substrate</name>
    </ligand>
</feature>
<dbReference type="Gene3D" id="3.40.50.20">
    <property type="match status" value="1"/>
</dbReference>
<dbReference type="Gene3D" id="2.160.10.10">
    <property type="entry name" value="Hexapeptide repeat proteins"/>
    <property type="match status" value="1"/>
</dbReference>
<feature type="active site" description="Proton acceptor" evidence="1">
    <location>
        <position position="131"/>
    </location>
</feature>
<name>A0AB73T6Q4_9FIRM</name>
<dbReference type="CDD" id="cd03360">
    <property type="entry name" value="LbH_AT_putative"/>
    <property type="match status" value="1"/>
</dbReference>
<comment type="caution">
    <text evidence="4">The sequence shown here is derived from an EMBL/GenBank/DDBJ whole genome shotgun (WGS) entry which is preliminary data.</text>
</comment>
<dbReference type="EMBL" id="QGGY01000003">
    <property type="protein sequence ID" value="PWJ77191.1"/>
    <property type="molecule type" value="Genomic_DNA"/>
</dbReference>
<reference evidence="4 5" key="1">
    <citation type="submission" date="2018-05" db="EMBL/GenBank/DDBJ databases">
        <authorList>
            <person name="Goeker M."/>
            <person name="Huntemann M."/>
            <person name="Clum A."/>
            <person name="Pillay M."/>
            <person name="Palaniappan K."/>
            <person name="Varghese N."/>
            <person name="Mikhailova N."/>
            <person name="Stamatis D."/>
            <person name="Reddy T."/>
            <person name="Daum C."/>
            <person name="Shapiro N."/>
            <person name="Ivanova N."/>
            <person name="Kyrpides N."/>
            <person name="Woyke T."/>
        </authorList>
    </citation>
    <scope>NUCLEOTIDE SEQUENCE [LARGE SCALE GENOMIC DNA]</scope>
    <source>
        <strain evidence="4 5">DSM 26524</strain>
    </source>
</reference>
<organism evidence="4 5">
    <name type="scientific">Murimonas intestini</name>
    <dbReference type="NCBI Taxonomy" id="1337051"/>
    <lineage>
        <taxon>Bacteria</taxon>
        <taxon>Bacillati</taxon>
        <taxon>Bacillota</taxon>
        <taxon>Clostridia</taxon>
        <taxon>Lachnospirales</taxon>
        <taxon>Lachnospiraceae</taxon>
        <taxon>Murimonas</taxon>
    </lineage>
</organism>
<feature type="domain" description="PglD N-terminal" evidence="3">
    <location>
        <begin position="4"/>
        <end position="78"/>
    </location>
</feature>
<keyword evidence="5" id="KW-1185">Reference proteome</keyword>
<evidence type="ECO:0000256" key="1">
    <source>
        <dbReference type="PIRSR" id="PIRSR620019-1"/>
    </source>
</evidence>
<evidence type="ECO:0000259" key="3">
    <source>
        <dbReference type="Pfam" id="PF17836"/>
    </source>
</evidence>
<feature type="binding site" evidence="2">
    <location>
        <position position="161"/>
    </location>
    <ligand>
        <name>acetyl-CoA</name>
        <dbReference type="ChEBI" id="CHEBI:57288"/>
    </ligand>
</feature>
<dbReference type="PANTHER" id="PTHR43300">
    <property type="entry name" value="ACETYLTRANSFERASE"/>
    <property type="match status" value="1"/>
</dbReference>
<gene>
    <name evidence="4" type="ORF">C7383_10332</name>
</gene>
<dbReference type="AlphaFoldDB" id="A0AB73T6Q4"/>
<feature type="site" description="Increases basicity of active site His" evidence="1">
    <location>
        <position position="132"/>
    </location>
</feature>
<evidence type="ECO:0000313" key="5">
    <source>
        <dbReference type="Proteomes" id="UP000245412"/>
    </source>
</evidence>
<evidence type="ECO:0000313" key="4">
    <source>
        <dbReference type="EMBL" id="PWJ77191.1"/>
    </source>
</evidence>
<dbReference type="InterPro" id="IPR001451">
    <property type="entry name" value="Hexapep"/>
</dbReference>
<dbReference type="Proteomes" id="UP000245412">
    <property type="component" value="Unassembled WGS sequence"/>
</dbReference>
<accession>A0AB73T6Q4</accession>
<dbReference type="RefSeq" id="WP_109625312.1">
    <property type="nucleotide sequence ID" value="NZ_JANKBI010000002.1"/>
</dbReference>
<dbReference type="SUPFAM" id="SSF51161">
    <property type="entry name" value="Trimeric LpxA-like enzymes"/>
    <property type="match status" value="1"/>
</dbReference>
<dbReference type="InterPro" id="IPR020019">
    <property type="entry name" value="AcTrfase_PglD-like"/>
</dbReference>